<dbReference type="EMBL" id="JAAMPC010000017">
    <property type="protein sequence ID" value="KAG2247580.1"/>
    <property type="molecule type" value="Genomic_DNA"/>
</dbReference>
<protein>
    <recommendedName>
        <fullName evidence="4">Ubiquitin-like protease family profile domain-containing protein</fullName>
    </recommendedName>
</protein>
<comment type="caution">
    <text evidence="5">The sequence shown here is derived from an EMBL/GenBank/DDBJ whole genome shotgun (WGS) entry which is preliminary data.</text>
</comment>
<organism evidence="5 6">
    <name type="scientific">Brassica carinata</name>
    <name type="common">Ethiopian mustard</name>
    <name type="synonym">Abyssinian cabbage</name>
    <dbReference type="NCBI Taxonomy" id="52824"/>
    <lineage>
        <taxon>Eukaryota</taxon>
        <taxon>Viridiplantae</taxon>
        <taxon>Streptophyta</taxon>
        <taxon>Embryophyta</taxon>
        <taxon>Tracheophyta</taxon>
        <taxon>Spermatophyta</taxon>
        <taxon>Magnoliopsida</taxon>
        <taxon>eudicotyledons</taxon>
        <taxon>Gunneridae</taxon>
        <taxon>Pentapetalae</taxon>
        <taxon>rosids</taxon>
        <taxon>malvids</taxon>
        <taxon>Brassicales</taxon>
        <taxon>Brassicaceae</taxon>
        <taxon>Brassiceae</taxon>
        <taxon>Brassica</taxon>
    </lineage>
</organism>
<feature type="region of interest" description="Disordered" evidence="3">
    <location>
        <begin position="16"/>
        <end position="209"/>
    </location>
</feature>
<gene>
    <name evidence="5" type="ORF">Bca52824_087208</name>
</gene>
<dbReference type="OrthoDB" id="1100526at2759"/>
<evidence type="ECO:0000256" key="3">
    <source>
        <dbReference type="SAM" id="MobiDB-lite"/>
    </source>
</evidence>
<dbReference type="GO" id="GO:0006508">
    <property type="term" value="P:proteolysis"/>
    <property type="evidence" value="ECO:0007669"/>
    <property type="project" value="UniProtKB-KW"/>
</dbReference>
<evidence type="ECO:0000256" key="1">
    <source>
        <dbReference type="ARBA" id="ARBA00022670"/>
    </source>
</evidence>
<name>A0A8X7PAF2_BRACI</name>
<evidence type="ECO:0000256" key="2">
    <source>
        <dbReference type="ARBA" id="ARBA00022801"/>
    </source>
</evidence>
<keyword evidence="2" id="KW-0378">Hydrolase</keyword>
<dbReference type="AlphaFoldDB" id="A0A8X7PAF2"/>
<reference evidence="5 6" key="1">
    <citation type="submission" date="2020-02" db="EMBL/GenBank/DDBJ databases">
        <authorList>
            <person name="Ma Q."/>
            <person name="Huang Y."/>
            <person name="Song X."/>
            <person name="Pei D."/>
        </authorList>
    </citation>
    <scope>NUCLEOTIDE SEQUENCE [LARGE SCALE GENOMIC DNA]</scope>
    <source>
        <strain evidence="5">Sxm20200214</strain>
        <tissue evidence="5">Leaf</tissue>
    </source>
</reference>
<accession>A0A8X7PAF2</accession>
<evidence type="ECO:0000313" key="5">
    <source>
        <dbReference type="EMBL" id="KAG2247580.1"/>
    </source>
</evidence>
<dbReference type="Pfam" id="PF02902">
    <property type="entry name" value="Peptidase_C48"/>
    <property type="match status" value="1"/>
</dbReference>
<evidence type="ECO:0000313" key="6">
    <source>
        <dbReference type="Proteomes" id="UP000886595"/>
    </source>
</evidence>
<feature type="compositionally biased region" description="Polar residues" evidence="3">
    <location>
        <begin position="145"/>
        <end position="161"/>
    </location>
</feature>
<dbReference type="GO" id="GO:0008234">
    <property type="term" value="F:cysteine-type peptidase activity"/>
    <property type="evidence" value="ECO:0007669"/>
    <property type="project" value="InterPro"/>
</dbReference>
<feature type="domain" description="Ubiquitin-like protease family profile" evidence="4">
    <location>
        <begin position="301"/>
        <end position="443"/>
    </location>
</feature>
<keyword evidence="6" id="KW-1185">Reference proteome</keyword>
<sequence length="504" mass="55008">MDSILQTFALKVERMCPPEKKELNPPIADHGAVEKDSLPVESAASEIPAANSPPLAPSPRPVTSIEKDSSQLNTAASEIPAGGGGQVQNREDRVEPPIAEHGAVEKGTSPVQNDASEILGGKSPSVDPVTKAVTSIEKAAERTHSSSSHNGSTDDVVTSTVDGEGKRDIIEADTEVNAPVRRVSTRKRQNPDKYTPGETKKKGTTKRKVASASVVNVVPAEKVQKINPSGGPTTKPKAEGLMLVGGFNPFIPSTSSKRSAFLKSMEVAKCRASQSVADVAVLQLLDVFNCNGVCDPKSVDRVVQFMINRRDNIPSSRFDFEPSCFFTELSRHFPAFEGFKDKHEFSFSKSIRALFIERPRWVVDVDLVYSPLLISKREWVGMIVDFPNWAIYVVASNRASPTDSRVNDVIRQISIMLPHLLHRYSYTNRAMDLEFAPMPISRLDMPFLLEQPDLAAVGALLLLEFHAVGKADSDSILTAENVQIAAENYAIETLAMIQSFSKDQ</sequence>
<proteinExistence type="predicted"/>
<keyword evidence="1" id="KW-0645">Protease</keyword>
<evidence type="ECO:0000259" key="4">
    <source>
        <dbReference type="Pfam" id="PF02902"/>
    </source>
</evidence>
<dbReference type="Proteomes" id="UP000886595">
    <property type="component" value="Unassembled WGS sequence"/>
</dbReference>
<dbReference type="InterPro" id="IPR003653">
    <property type="entry name" value="Peptidase_C48_C"/>
</dbReference>